<dbReference type="InterPro" id="IPR020916">
    <property type="entry name" value="Gln_gamma-glutamylTfrase_bac"/>
</dbReference>
<dbReference type="OrthoDB" id="1845399at2"/>
<keyword evidence="2" id="KW-0749">Sporulation</keyword>
<dbReference type="EMBL" id="JQCR01000002">
    <property type="protein sequence ID" value="KGE19758.1"/>
    <property type="molecule type" value="Genomic_DNA"/>
</dbReference>
<dbReference type="STRING" id="268407.PWYN_10720"/>
<gene>
    <name evidence="3" type="ORF">PWYN_10720</name>
</gene>
<protein>
    <submittedName>
        <fullName evidence="3">Protein-glutamine gamma-glutamyltransferase</fullName>
    </submittedName>
</protein>
<proteinExistence type="predicted"/>
<name>A0A098MCI2_9BACL</name>
<keyword evidence="4" id="KW-1185">Reference proteome</keyword>
<organism evidence="3 4">
    <name type="scientific">Paenibacillus wynnii</name>
    <dbReference type="NCBI Taxonomy" id="268407"/>
    <lineage>
        <taxon>Bacteria</taxon>
        <taxon>Bacillati</taxon>
        <taxon>Bacillota</taxon>
        <taxon>Bacilli</taxon>
        <taxon>Bacillales</taxon>
        <taxon>Paenibacillaceae</taxon>
        <taxon>Paenibacillus</taxon>
    </lineage>
</organism>
<dbReference type="eggNOG" id="ENOG502Z8C5">
    <property type="taxonomic scope" value="Bacteria"/>
</dbReference>
<dbReference type="GO" id="GO:0030435">
    <property type="term" value="P:sporulation resulting in formation of a cellular spore"/>
    <property type="evidence" value="ECO:0007669"/>
    <property type="project" value="UniProtKB-KW"/>
</dbReference>
<comment type="caution">
    <text evidence="3">The sequence shown here is derived from an EMBL/GenBank/DDBJ whole genome shotgun (WGS) entry which is preliminary data.</text>
</comment>
<sequence length="244" mass="27325">MSYYYQHPGAVGFERKMRAAIMEAAAALNASGADFAVYEDSRGNPQLWTRTANGGLQLRKGVLPSVGISDIFRNGHLYAFECGTAMVIVLYMATLEVIGENAFNTYFQDLFLWDWHYHSNLRLIATHHISEASPGDVVYFKNPDHAPDKVEWQGENAIMLEDGLYYGHGIGIAPAEVIIDSLNQERYPGSLTSAYLTNEALHPDFAYLQSLSLGREPSPVDPRHLESTIFSRIGTQSYIHHLKR</sequence>
<accession>A0A098MCI2</accession>
<keyword evidence="1 3" id="KW-0808">Transferase</keyword>
<dbReference type="Proteomes" id="UP000029734">
    <property type="component" value="Unassembled WGS sequence"/>
</dbReference>
<dbReference type="Pfam" id="PF20085">
    <property type="entry name" value="TGL"/>
    <property type="match status" value="1"/>
</dbReference>
<evidence type="ECO:0000256" key="1">
    <source>
        <dbReference type="ARBA" id="ARBA00022679"/>
    </source>
</evidence>
<dbReference type="AlphaFoldDB" id="A0A098MCI2"/>
<dbReference type="RefSeq" id="WP_036651106.1">
    <property type="nucleotide sequence ID" value="NZ_JQCR01000002.1"/>
</dbReference>
<reference evidence="3 4" key="2">
    <citation type="submission" date="2014-10" db="EMBL/GenBank/DDBJ databases">
        <title>Comparative genomics of the Paenibacillus odorifer group.</title>
        <authorList>
            <person name="Tsai Y.-C."/>
            <person name="Martin N."/>
            <person name="Korlach J."/>
            <person name="Wiedmann M."/>
        </authorList>
    </citation>
    <scope>NUCLEOTIDE SEQUENCE [LARGE SCALE GENOMIC DNA]</scope>
    <source>
        <strain evidence="3 4">DSM 18334</strain>
    </source>
</reference>
<evidence type="ECO:0000256" key="2">
    <source>
        <dbReference type="ARBA" id="ARBA00022969"/>
    </source>
</evidence>
<reference evidence="3 4" key="1">
    <citation type="submission" date="2014-08" db="EMBL/GenBank/DDBJ databases">
        <authorList>
            <person name="den Bakker H.C."/>
        </authorList>
    </citation>
    <scope>NUCLEOTIDE SEQUENCE [LARGE SCALE GENOMIC DNA]</scope>
    <source>
        <strain evidence="3 4">DSM 18334</strain>
    </source>
</reference>
<dbReference type="GO" id="GO:0003810">
    <property type="term" value="F:protein-glutamine gamma-glutamyltransferase activity"/>
    <property type="evidence" value="ECO:0007669"/>
    <property type="project" value="InterPro"/>
</dbReference>
<evidence type="ECO:0000313" key="3">
    <source>
        <dbReference type="EMBL" id="KGE19758.1"/>
    </source>
</evidence>
<evidence type="ECO:0000313" key="4">
    <source>
        <dbReference type="Proteomes" id="UP000029734"/>
    </source>
</evidence>